<keyword evidence="3" id="KW-1185">Reference proteome</keyword>
<protein>
    <recommendedName>
        <fullName evidence="4">Aminotransferase-like plant mobile domain-containing protein</fullName>
    </recommendedName>
</protein>
<dbReference type="EMBL" id="JASCZI010000080">
    <property type="protein sequence ID" value="MED6108347.1"/>
    <property type="molecule type" value="Genomic_DNA"/>
</dbReference>
<dbReference type="Proteomes" id="UP001341840">
    <property type="component" value="Unassembled WGS sequence"/>
</dbReference>
<feature type="region of interest" description="Disordered" evidence="1">
    <location>
        <begin position="87"/>
        <end position="108"/>
    </location>
</feature>
<sequence>MFGEPLSPPAVGECTVTFSWLRTTFGVLPEHPTDEMVLMHARAYIWMLLSVCLFGDKTGARAHVRWLPFLLRIDDLVRMSPVSDIGGRGGARPAHSAGGTQSPQFGGVQNRPHRALSIDFLHAKDGRVSDQWFPQTFRHWHALWATRFEQLFQVLPSADPGPTADFIRWWILAGRRYLVPADRFHRLPPDEIPVEAVQRQSAPHPPRPDVPLVPDNRRPARRMMVGTKTTARDWQWLDECMAEDAPAVPPTQKNRRMPLSYGCRRGAGRLRRGAAELVEAAGRGVMGRLPSRLRAVPAPFRR</sequence>
<comment type="caution">
    <text evidence="2">The sequence shown here is derived from an EMBL/GenBank/DDBJ whole genome shotgun (WGS) entry which is preliminary data.</text>
</comment>
<evidence type="ECO:0008006" key="4">
    <source>
        <dbReference type="Google" id="ProtNLM"/>
    </source>
</evidence>
<proteinExistence type="predicted"/>
<evidence type="ECO:0000313" key="2">
    <source>
        <dbReference type="EMBL" id="MED6108347.1"/>
    </source>
</evidence>
<name>A0ABU6Q8Y6_9FABA</name>
<reference evidence="2 3" key="1">
    <citation type="journal article" date="2023" name="Plants (Basel)">
        <title>Bridging the Gap: Combining Genomics and Transcriptomics Approaches to Understand Stylosanthes scabra, an Orphan Legume from the Brazilian Caatinga.</title>
        <authorList>
            <person name="Ferreira-Neto J.R.C."/>
            <person name="da Silva M.D."/>
            <person name="Binneck E."/>
            <person name="de Melo N.F."/>
            <person name="da Silva R.H."/>
            <person name="de Melo A.L.T.M."/>
            <person name="Pandolfi V."/>
            <person name="Bustamante F.O."/>
            <person name="Brasileiro-Vidal A.C."/>
            <person name="Benko-Iseppon A.M."/>
        </authorList>
    </citation>
    <scope>NUCLEOTIDE SEQUENCE [LARGE SCALE GENOMIC DNA]</scope>
    <source>
        <tissue evidence="2">Leaves</tissue>
    </source>
</reference>
<gene>
    <name evidence="2" type="ORF">PIB30_023115</name>
</gene>
<organism evidence="2 3">
    <name type="scientific">Stylosanthes scabra</name>
    <dbReference type="NCBI Taxonomy" id="79078"/>
    <lineage>
        <taxon>Eukaryota</taxon>
        <taxon>Viridiplantae</taxon>
        <taxon>Streptophyta</taxon>
        <taxon>Embryophyta</taxon>
        <taxon>Tracheophyta</taxon>
        <taxon>Spermatophyta</taxon>
        <taxon>Magnoliopsida</taxon>
        <taxon>eudicotyledons</taxon>
        <taxon>Gunneridae</taxon>
        <taxon>Pentapetalae</taxon>
        <taxon>rosids</taxon>
        <taxon>fabids</taxon>
        <taxon>Fabales</taxon>
        <taxon>Fabaceae</taxon>
        <taxon>Papilionoideae</taxon>
        <taxon>50 kb inversion clade</taxon>
        <taxon>dalbergioids sensu lato</taxon>
        <taxon>Dalbergieae</taxon>
        <taxon>Pterocarpus clade</taxon>
        <taxon>Stylosanthes</taxon>
    </lineage>
</organism>
<evidence type="ECO:0000256" key="1">
    <source>
        <dbReference type="SAM" id="MobiDB-lite"/>
    </source>
</evidence>
<accession>A0ABU6Q8Y6</accession>
<evidence type="ECO:0000313" key="3">
    <source>
        <dbReference type="Proteomes" id="UP001341840"/>
    </source>
</evidence>